<dbReference type="SUPFAM" id="SSF103473">
    <property type="entry name" value="MFS general substrate transporter"/>
    <property type="match status" value="1"/>
</dbReference>
<protein>
    <recommendedName>
        <fullName evidence="8">Major facilitator superfamily (MFS) profile domain-containing protein</fullName>
    </recommendedName>
</protein>
<sequence>MSESSEKLQVVELNTELELTQYEDTIRKRYLRKADLRILPIVVLLYFSSSLDRHNIGTALINGLPQALNFSSIQQSNSTAMFTLCYVIFEAPANMLLKRFKPRLWFTFIVISWSICCMLLAVAKPTSMFIFMRCMLGVFEAGFTPGIAAYLPYWYTRSELGTRMAVFFMALPLAGMFGGPAAGGLVLIKMGKLKQYQAIFLMEGLLTFLTGVLAFFFMHDYPDQAKFFTPEEKELVIRRITASQGLASKARISRKQTWSAFTDWKVYAYSICGFGPNNCVGILGYFGPTLIKAMGYKSTTATFMAGIPYVFGLIGMIISLKYINKLELSTIYFSAIPLNILGFGLVAFAKQPIVRMAGLCLGGLVTSVLIPYNFTWMSTNCGSVSKRVVATAIYTTITGMTNFVSSYMFTSKYDPKYTFGHVFNIAALALTLISAIILRLYFIKENKRRDENPSDVSHLSIEEQYANKSPHQTHVFSSILGSKGSKNSSKLLGTGPEKNPEENGQKLNVLEIKKENNTKNEKEATVTATASNKINVSGSSGAGSTLDIPSSTASVTENKPSTIKRVEKHKLKMQTPLFAPYSNSNQKRKH</sequence>
<keyword evidence="4 7" id="KW-1133">Transmembrane helix</keyword>
<dbReference type="InterPro" id="IPR011701">
    <property type="entry name" value="MFS"/>
</dbReference>
<evidence type="ECO:0000256" key="7">
    <source>
        <dbReference type="SAM" id="Phobius"/>
    </source>
</evidence>
<gene>
    <name evidence="9" type="ORF">BB558_001454</name>
</gene>
<keyword evidence="3 7" id="KW-0812">Transmembrane</keyword>
<feature type="region of interest" description="Disordered" evidence="6">
    <location>
        <begin position="479"/>
        <end position="506"/>
    </location>
</feature>
<feature type="transmembrane region" description="Helical" evidence="7">
    <location>
        <begin position="388"/>
        <end position="409"/>
    </location>
</feature>
<name>A0A2U1JBL9_SMIAN</name>
<evidence type="ECO:0000256" key="6">
    <source>
        <dbReference type="SAM" id="MobiDB-lite"/>
    </source>
</evidence>
<feature type="domain" description="Major facilitator superfamily (MFS) profile" evidence="8">
    <location>
        <begin position="38"/>
        <end position="447"/>
    </location>
</feature>
<evidence type="ECO:0000256" key="3">
    <source>
        <dbReference type="ARBA" id="ARBA00022692"/>
    </source>
</evidence>
<feature type="transmembrane region" description="Helical" evidence="7">
    <location>
        <begin position="355"/>
        <end position="376"/>
    </location>
</feature>
<keyword evidence="5 7" id="KW-0472">Membrane</keyword>
<dbReference type="PROSITE" id="PS50850">
    <property type="entry name" value="MFS"/>
    <property type="match status" value="1"/>
</dbReference>
<dbReference type="FunFam" id="1.20.1250.20:FF:000018">
    <property type="entry name" value="MFS transporter permease"/>
    <property type="match status" value="1"/>
</dbReference>
<feature type="transmembrane region" description="Helical" evidence="7">
    <location>
        <begin position="421"/>
        <end position="442"/>
    </location>
</feature>
<dbReference type="PANTHER" id="PTHR43791:SF36">
    <property type="entry name" value="TRANSPORTER, PUTATIVE (AFU_ORTHOLOGUE AFUA_6G08340)-RELATED"/>
    <property type="match status" value="1"/>
</dbReference>
<accession>A0A2U1JBL9</accession>
<feature type="region of interest" description="Disordered" evidence="6">
    <location>
        <begin position="537"/>
        <end position="559"/>
    </location>
</feature>
<feature type="transmembrane region" description="Helical" evidence="7">
    <location>
        <begin position="330"/>
        <end position="349"/>
    </location>
</feature>
<feature type="transmembrane region" description="Helical" evidence="7">
    <location>
        <begin position="303"/>
        <end position="323"/>
    </location>
</feature>
<dbReference type="InterPro" id="IPR036259">
    <property type="entry name" value="MFS_trans_sf"/>
</dbReference>
<feature type="transmembrane region" description="Helical" evidence="7">
    <location>
        <begin position="130"/>
        <end position="153"/>
    </location>
</feature>
<dbReference type="GO" id="GO:0016020">
    <property type="term" value="C:membrane"/>
    <property type="evidence" value="ECO:0007669"/>
    <property type="project" value="UniProtKB-SubCell"/>
</dbReference>
<comment type="caution">
    <text evidence="9">The sequence shown here is derived from an EMBL/GenBank/DDBJ whole genome shotgun (WGS) entry which is preliminary data.</text>
</comment>
<dbReference type="PANTHER" id="PTHR43791">
    <property type="entry name" value="PERMEASE-RELATED"/>
    <property type="match status" value="1"/>
</dbReference>
<organism evidence="9 10">
    <name type="scientific">Smittium angustum</name>
    <dbReference type="NCBI Taxonomy" id="133377"/>
    <lineage>
        <taxon>Eukaryota</taxon>
        <taxon>Fungi</taxon>
        <taxon>Fungi incertae sedis</taxon>
        <taxon>Zoopagomycota</taxon>
        <taxon>Kickxellomycotina</taxon>
        <taxon>Harpellomycetes</taxon>
        <taxon>Harpellales</taxon>
        <taxon>Legeriomycetaceae</taxon>
        <taxon>Smittium</taxon>
    </lineage>
</organism>
<feature type="transmembrane region" description="Helical" evidence="7">
    <location>
        <begin position="200"/>
        <end position="218"/>
    </location>
</feature>
<dbReference type="Gene3D" id="1.20.1250.20">
    <property type="entry name" value="MFS general substrate transporter like domains"/>
    <property type="match status" value="2"/>
</dbReference>
<dbReference type="GO" id="GO:0022857">
    <property type="term" value="F:transmembrane transporter activity"/>
    <property type="evidence" value="ECO:0007669"/>
    <property type="project" value="InterPro"/>
</dbReference>
<keyword evidence="10" id="KW-1185">Reference proteome</keyword>
<evidence type="ECO:0000313" key="10">
    <source>
        <dbReference type="Proteomes" id="UP000245591"/>
    </source>
</evidence>
<feature type="compositionally biased region" description="Low complexity" evidence="6">
    <location>
        <begin position="479"/>
        <end position="493"/>
    </location>
</feature>
<dbReference type="Pfam" id="PF07690">
    <property type="entry name" value="MFS_1"/>
    <property type="match status" value="1"/>
</dbReference>
<evidence type="ECO:0000259" key="8">
    <source>
        <dbReference type="PROSITE" id="PS50850"/>
    </source>
</evidence>
<feature type="transmembrane region" description="Helical" evidence="7">
    <location>
        <begin position="165"/>
        <end position="188"/>
    </location>
</feature>
<evidence type="ECO:0000256" key="1">
    <source>
        <dbReference type="ARBA" id="ARBA00004141"/>
    </source>
</evidence>
<feature type="transmembrane region" description="Helical" evidence="7">
    <location>
        <begin position="104"/>
        <end position="123"/>
    </location>
</feature>
<comment type="subcellular location">
    <subcellularLocation>
        <location evidence="1">Membrane</location>
        <topology evidence="1">Multi-pass membrane protein</topology>
    </subcellularLocation>
</comment>
<evidence type="ECO:0000256" key="2">
    <source>
        <dbReference type="ARBA" id="ARBA00022448"/>
    </source>
</evidence>
<evidence type="ECO:0000313" key="9">
    <source>
        <dbReference type="EMBL" id="PWA02414.1"/>
    </source>
</evidence>
<dbReference type="Proteomes" id="UP000245591">
    <property type="component" value="Unassembled WGS sequence"/>
</dbReference>
<reference evidence="9 10" key="1">
    <citation type="journal article" date="2018" name="MBio">
        <title>Comparative Genomics Reveals the Core Gene Toolbox for the Fungus-Insect Symbiosis.</title>
        <authorList>
            <person name="Wang Y."/>
            <person name="Stata M."/>
            <person name="Wang W."/>
            <person name="Stajich J.E."/>
            <person name="White M.M."/>
            <person name="Moncalvo J.M."/>
        </authorList>
    </citation>
    <scope>NUCLEOTIDE SEQUENCE [LARGE SCALE GENOMIC DNA]</scope>
    <source>
        <strain evidence="9 10">AUS-126-30</strain>
    </source>
</reference>
<keyword evidence="2" id="KW-0813">Transport</keyword>
<dbReference type="InterPro" id="IPR020846">
    <property type="entry name" value="MFS_dom"/>
</dbReference>
<proteinExistence type="predicted"/>
<evidence type="ECO:0000256" key="5">
    <source>
        <dbReference type="ARBA" id="ARBA00023136"/>
    </source>
</evidence>
<dbReference type="AlphaFoldDB" id="A0A2U1JBL9"/>
<evidence type="ECO:0000256" key="4">
    <source>
        <dbReference type="ARBA" id="ARBA00022989"/>
    </source>
</evidence>
<dbReference type="EMBL" id="MBFU01000079">
    <property type="protein sequence ID" value="PWA02414.1"/>
    <property type="molecule type" value="Genomic_DNA"/>
</dbReference>